<evidence type="ECO:0000256" key="7">
    <source>
        <dbReference type="ARBA" id="ARBA00022989"/>
    </source>
</evidence>
<proteinExistence type="inferred from homology"/>
<keyword evidence="8 10" id="KW-0472">Membrane</keyword>
<organism evidence="12">
    <name type="scientific">mine drainage metagenome</name>
    <dbReference type="NCBI Taxonomy" id="410659"/>
    <lineage>
        <taxon>unclassified sequences</taxon>
        <taxon>metagenomes</taxon>
        <taxon>ecological metagenomes</taxon>
    </lineage>
</organism>
<keyword evidence="6 10" id="KW-0812">Transmembrane</keyword>
<dbReference type="GO" id="GO:0017038">
    <property type="term" value="P:protein import"/>
    <property type="evidence" value="ECO:0007669"/>
    <property type="project" value="TreeGrafter"/>
</dbReference>
<sequence>MDPVQTTALAGAAASTDLSMWGLFLQADPIVKTVMIILLSASFWCWAIIFDKWFRLRGLFRRADQFEESFWSGGSLEELYDRIGNRPQDPMSSIFVAAMREWRRSAAKGLADREAVRLSLPQRIDRVMQVTMGREMEQLEARMGFLASVGSTAPFVGLFGTVWGIMNSFHHIGETKNTSLAVVAPGIAEALFATALGLVAAIPAVLAYNKLSSDVDRYFKRLDAFAGEFGAILSRQLEEKA</sequence>
<comment type="caution">
    <text evidence="12">The sequence shown here is derived from an EMBL/GenBank/DDBJ whole genome shotgun (WGS) entry which is preliminary data.</text>
</comment>
<gene>
    <name evidence="12" type="primary">exbB_23</name>
    <name evidence="12" type="ORF">GALL_237450</name>
</gene>
<dbReference type="PANTHER" id="PTHR30625">
    <property type="entry name" value="PROTEIN TOLQ"/>
    <property type="match status" value="1"/>
</dbReference>
<dbReference type="AlphaFoldDB" id="A0A1J5RXV3"/>
<evidence type="ECO:0000256" key="6">
    <source>
        <dbReference type="ARBA" id="ARBA00022692"/>
    </source>
</evidence>
<dbReference type="PANTHER" id="PTHR30625:SF3">
    <property type="entry name" value="TOL-PAL SYSTEM PROTEIN TOLQ"/>
    <property type="match status" value="1"/>
</dbReference>
<feature type="transmembrane region" description="Helical" evidence="10">
    <location>
        <begin position="186"/>
        <end position="208"/>
    </location>
</feature>
<keyword evidence="5" id="KW-0132">Cell division</keyword>
<dbReference type="NCBIfam" id="TIGR02796">
    <property type="entry name" value="tolQ"/>
    <property type="match status" value="1"/>
</dbReference>
<dbReference type="Pfam" id="PF01618">
    <property type="entry name" value="MotA_ExbB"/>
    <property type="match status" value="1"/>
</dbReference>
<evidence type="ECO:0000256" key="5">
    <source>
        <dbReference type="ARBA" id="ARBA00022618"/>
    </source>
</evidence>
<dbReference type="GO" id="GO:0051301">
    <property type="term" value="P:cell division"/>
    <property type="evidence" value="ECO:0007669"/>
    <property type="project" value="UniProtKB-KW"/>
</dbReference>
<dbReference type="InterPro" id="IPR014163">
    <property type="entry name" value="Tol-Pal_TolQ"/>
</dbReference>
<comment type="subcellular location">
    <subcellularLocation>
        <location evidence="1">Cell membrane</location>
        <topology evidence="1">Multi-pass membrane protein</topology>
    </subcellularLocation>
</comment>
<accession>A0A1J5RXV3</accession>
<dbReference type="GO" id="GO:0005886">
    <property type="term" value="C:plasma membrane"/>
    <property type="evidence" value="ECO:0007669"/>
    <property type="project" value="UniProtKB-SubCell"/>
</dbReference>
<evidence type="ECO:0000259" key="11">
    <source>
        <dbReference type="Pfam" id="PF01618"/>
    </source>
</evidence>
<protein>
    <submittedName>
        <fullName evidence="12">Biopolymer transport protein ExbB</fullName>
    </submittedName>
</protein>
<evidence type="ECO:0000256" key="1">
    <source>
        <dbReference type="ARBA" id="ARBA00004651"/>
    </source>
</evidence>
<keyword evidence="7 10" id="KW-1133">Transmembrane helix</keyword>
<dbReference type="InterPro" id="IPR002898">
    <property type="entry name" value="MotA_ExbB_proton_chnl"/>
</dbReference>
<dbReference type="EMBL" id="MLJW01000189">
    <property type="protein sequence ID" value="OIQ94315.1"/>
    <property type="molecule type" value="Genomic_DNA"/>
</dbReference>
<keyword evidence="3" id="KW-1003">Cell membrane</keyword>
<evidence type="ECO:0000256" key="2">
    <source>
        <dbReference type="ARBA" id="ARBA00010442"/>
    </source>
</evidence>
<evidence type="ECO:0000313" key="12">
    <source>
        <dbReference type="EMBL" id="OIQ94315.1"/>
    </source>
</evidence>
<evidence type="ECO:0000256" key="10">
    <source>
        <dbReference type="SAM" id="Phobius"/>
    </source>
</evidence>
<evidence type="ECO:0000256" key="9">
    <source>
        <dbReference type="ARBA" id="ARBA00023306"/>
    </source>
</evidence>
<evidence type="ECO:0000256" key="8">
    <source>
        <dbReference type="ARBA" id="ARBA00023136"/>
    </source>
</evidence>
<dbReference type="GO" id="GO:0043213">
    <property type="term" value="P:bacteriocin transport"/>
    <property type="evidence" value="ECO:0007669"/>
    <property type="project" value="InterPro"/>
</dbReference>
<dbReference type="HAMAP" id="MF_02202">
    <property type="entry name" value="TolQ"/>
    <property type="match status" value="1"/>
</dbReference>
<feature type="transmembrane region" description="Helical" evidence="10">
    <location>
        <begin position="30"/>
        <end position="50"/>
    </location>
</feature>
<comment type="similarity">
    <text evidence="2">Belongs to the ExbB/TolQ family.</text>
</comment>
<dbReference type="InterPro" id="IPR050790">
    <property type="entry name" value="ExbB/TolQ_transport"/>
</dbReference>
<evidence type="ECO:0000256" key="4">
    <source>
        <dbReference type="ARBA" id="ARBA00022519"/>
    </source>
</evidence>
<name>A0A1J5RXV3_9ZZZZ</name>
<feature type="domain" description="MotA/TolQ/ExbB proton channel" evidence="11">
    <location>
        <begin position="104"/>
        <end position="222"/>
    </location>
</feature>
<feature type="transmembrane region" description="Helical" evidence="10">
    <location>
        <begin position="144"/>
        <end position="166"/>
    </location>
</feature>
<reference evidence="12" key="1">
    <citation type="submission" date="2016-10" db="EMBL/GenBank/DDBJ databases">
        <title>Sequence of Gallionella enrichment culture.</title>
        <authorList>
            <person name="Poehlein A."/>
            <person name="Muehling M."/>
            <person name="Daniel R."/>
        </authorList>
    </citation>
    <scope>NUCLEOTIDE SEQUENCE</scope>
</reference>
<keyword evidence="9" id="KW-0131">Cell cycle</keyword>
<evidence type="ECO:0000256" key="3">
    <source>
        <dbReference type="ARBA" id="ARBA00022475"/>
    </source>
</evidence>
<keyword evidence="4" id="KW-0997">Cell inner membrane</keyword>